<proteinExistence type="predicted"/>
<dbReference type="InterPro" id="IPR045921">
    <property type="entry name" value="DUF6340"/>
</dbReference>
<protein>
    <recommendedName>
        <fullName evidence="4">Lipoprotein</fullName>
    </recommendedName>
</protein>
<dbReference type="EMBL" id="DVHI01000102">
    <property type="protein sequence ID" value="HIR63537.1"/>
    <property type="molecule type" value="Genomic_DNA"/>
</dbReference>
<dbReference type="Proteomes" id="UP000886744">
    <property type="component" value="Unassembled WGS sequence"/>
</dbReference>
<reference evidence="2" key="1">
    <citation type="submission" date="2020-10" db="EMBL/GenBank/DDBJ databases">
        <authorList>
            <person name="Gilroy R."/>
        </authorList>
    </citation>
    <scope>NUCLEOTIDE SEQUENCE</scope>
    <source>
        <strain evidence="2">ChiHjej13B12-12457</strain>
    </source>
</reference>
<dbReference type="Pfam" id="PF19867">
    <property type="entry name" value="DUF6340"/>
    <property type="match status" value="1"/>
</dbReference>
<evidence type="ECO:0000313" key="3">
    <source>
        <dbReference type="Proteomes" id="UP000886744"/>
    </source>
</evidence>
<keyword evidence="1" id="KW-0732">Signal</keyword>
<organism evidence="2 3">
    <name type="scientific">Candidatus Coprenecus avistercoris</name>
    <dbReference type="NCBI Taxonomy" id="2840730"/>
    <lineage>
        <taxon>Bacteria</taxon>
        <taxon>Pseudomonadati</taxon>
        <taxon>Bacteroidota</taxon>
        <taxon>Bacteroidia</taxon>
        <taxon>Bacteroidales</taxon>
        <taxon>Rikenellaceae</taxon>
        <taxon>Rikenellaceae incertae sedis</taxon>
        <taxon>Candidatus Coprenecus</taxon>
    </lineage>
</organism>
<feature type="chain" id="PRO_5039578839" description="Lipoprotein" evidence="1">
    <location>
        <begin position="23"/>
        <end position="295"/>
    </location>
</feature>
<name>A0A9D1E2M4_9BACT</name>
<accession>A0A9D1E2M4</accession>
<evidence type="ECO:0000256" key="1">
    <source>
        <dbReference type="SAM" id="SignalP"/>
    </source>
</evidence>
<comment type="caution">
    <text evidence="2">The sequence shown here is derived from an EMBL/GenBank/DDBJ whole genome shotgun (WGS) entry which is preliminary data.</text>
</comment>
<sequence>MRKLLLTMALPFVLAVTSCGPATFTLPVEKLAEGTGSVDFQGTLPGIISLVQRGDADSVLLSELTVGIAESLEAGLGLDSGSIPVYSMYDDEVDIRSRADVEYLHAAAGVEFLVVADSMTVGEFSVEIPEERAYVDGGFMQQTVVSLPYSIRVQVLDSRKMEPVSQWTGNDIMEWTLLSETPLTRLRAVERVNSELGRSFRSLGEDIADRFAPQWETVNKMIYVFNNSRWNEACRLAYLFEWDKAMEIWYAEAASPDTRKAACAAHNLSVACEILELNDMAAQWKARSEELSGRR</sequence>
<evidence type="ECO:0008006" key="4">
    <source>
        <dbReference type="Google" id="ProtNLM"/>
    </source>
</evidence>
<evidence type="ECO:0000313" key="2">
    <source>
        <dbReference type="EMBL" id="HIR63537.1"/>
    </source>
</evidence>
<gene>
    <name evidence="2" type="ORF">IAC94_08500</name>
</gene>
<reference evidence="2" key="2">
    <citation type="journal article" date="2021" name="PeerJ">
        <title>Extensive microbial diversity within the chicken gut microbiome revealed by metagenomics and culture.</title>
        <authorList>
            <person name="Gilroy R."/>
            <person name="Ravi A."/>
            <person name="Getino M."/>
            <person name="Pursley I."/>
            <person name="Horton D.L."/>
            <person name="Alikhan N.F."/>
            <person name="Baker D."/>
            <person name="Gharbi K."/>
            <person name="Hall N."/>
            <person name="Watson M."/>
            <person name="Adriaenssens E.M."/>
            <person name="Foster-Nyarko E."/>
            <person name="Jarju S."/>
            <person name="Secka A."/>
            <person name="Antonio M."/>
            <person name="Oren A."/>
            <person name="Chaudhuri R.R."/>
            <person name="La Ragione R."/>
            <person name="Hildebrand F."/>
            <person name="Pallen M.J."/>
        </authorList>
    </citation>
    <scope>NUCLEOTIDE SEQUENCE</scope>
    <source>
        <strain evidence="2">ChiHjej13B12-12457</strain>
    </source>
</reference>
<dbReference type="AlphaFoldDB" id="A0A9D1E2M4"/>
<feature type="signal peptide" evidence="1">
    <location>
        <begin position="1"/>
        <end position="22"/>
    </location>
</feature>
<dbReference type="PROSITE" id="PS51257">
    <property type="entry name" value="PROKAR_LIPOPROTEIN"/>
    <property type="match status" value="1"/>
</dbReference>